<feature type="region of interest" description="Disordered" evidence="1">
    <location>
        <begin position="489"/>
        <end position="525"/>
    </location>
</feature>
<organism evidence="2 3">
    <name type="scientific">Luteimonas terrae</name>
    <dbReference type="NCBI Taxonomy" id="1530191"/>
    <lineage>
        <taxon>Bacteria</taxon>
        <taxon>Pseudomonadati</taxon>
        <taxon>Pseudomonadota</taxon>
        <taxon>Gammaproteobacteria</taxon>
        <taxon>Lysobacterales</taxon>
        <taxon>Lysobacteraceae</taxon>
        <taxon>Luteimonas</taxon>
    </lineage>
</organism>
<evidence type="ECO:0000313" key="3">
    <source>
        <dbReference type="Proteomes" id="UP001256588"/>
    </source>
</evidence>
<feature type="compositionally biased region" description="Basic and acidic residues" evidence="1">
    <location>
        <begin position="507"/>
        <end position="525"/>
    </location>
</feature>
<feature type="compositionally biased region" description="Low complexity" evidence="1">
    <location>
        <begin position="489"/>
        <end position="503"/>
    </location>
</feature>
<comment type="caution">
    <text evidence="2">The sequence shown here is derived from an EMBL/GenBank/DDBJ whole genome shotgun (WGS) entry which is preliminary data.</text>
</comment>
<keyword evidence="3" id="KW-1185">Reference proteome</keyword>
<reference evidence="2 3" key="1">
    <citation type="submission" date="2023-07" db="EMBL/GenBank/DDBJ databases">
        <title>Sorghum-associated microbial communities from plants grown in Nebraska, USA.</title>
        <authorList>
            <person name="Schachtman D."/>
        </authorList>
    </citation>
    <scope>NUCLEOTIDE SEQUENCE [LARGE SCALE GENOMIC DNA]</scope>
    <source>
        <strain evidence="2 3">4099</strain>
    </source>
</reference>
<gene>
    <name evidence="2" type="ORF">J2W68_001421</name>
</gene>
<proteinExistence type="predicted"/>
<dbReference type="Proteomes" id="UP001256588">
    <property type="component" value="Unassembled WGS sequence"/>
</dbReference>
<dbReference type="RefSeq" id="WP_310234000.1">
    <property type="nucleotide sequence ID" value="NZ_JAVDWO010000005.1"/>
</dbReference>
<evidence type="ECO:0000313" key="2">
    <source>
        <dbReference type="EMBL" id="MDR7192705.1"/>
    </source>
</evidence>
<sequence>MAELKMFDVIGSFQQGQRHGTQQRLVREGEQRRNALADLTSRAYAAPVDQRQGFVSQAAAIDAEGGHSLNQQLAYDDDRRNRTLANMARMLTSAPEQARPALYQRMSAQFGQMGMQGFPTAYTPETKALIDGTAQSIVQAYSGASGEAPSQQRYAEWLLSQVPEGDRDQALGVLAGTRARPATGGYGFDEIEGADGRKRLRRTNPRSGVLEIYDESTGEFMPVGGVPGQSNNQGAPPQPGLYNTPNGQVRIGADLSPGDWELIQADMANDGASNSYQLPTRDLSPQQFNGGGSGLAVSQSSAERVAAEALARRGAENSAPALPSGYRYTAAGDMERIPGGPADISAVPSKPLPPSILRMRRESREALSVAEGLGSDIAGIAGKLRRGEIKLGPLNNLTYRGLNAAGASSSESRAFQSMVSTFEKMRNDSLRLNNGVQTEGDAQRAWAELLGNLNDNENVIEQLSRIQDINQRAIQVHMENMDEIDAEYGAQGAPGRQQGPAQGSVEDGYRFRGGDPSDPSNWERL</sequence>
<protein>
    <recommendedName>
        <fullName evidence="4">Peptidoglycan-binding protein</fullName>
    </recommendedName>
</protein>
<accession>A0ABU1XVA9</accession>
<evidence type="ECO:0000256" key="1">
    <source>
        <dbReference type="SAM" id="MobiDB-lite"/>
    </source>
</evidence>
<name>A0ABU1XVA9_9GAMM</name>
<dbReference type="EMBL" id="JAVDWO010000005">
    <property type="protein sequence ID" value="MDR7192705.1"/>
    <property type="molecule type" value="Genomic_DNA"/>
</dbReference>
<evidence type="ECO:0008006" key="4">
    <source>
        <dbReference type="Google" id="ProtNLM"/>
    </source>
</evidence>